<reference evidence="2 3" key="1">
    <citation type="submission" date="2023-03" db="EMBL/GenBank/DDBJ databases">
        <title>Bacillus Genome Sequencing.</title>
        <authorList>
            <person name="Dunlap C."/>
        </authorList>
    </citation>
    <scope>NUCLEOTIDE SEQUENCE [LARGE SCALE GENOMIC DNA]</scope>
    <source>
        <strain evidence="2 3">B-23453</strain>
    </source>
</reference>
<keyword evidence="1" id="KW-0812">Transmembrane</keyword>
<organism evidence="2 3">
    <name type="scientific">Heyndrickxia acidicola</name>
    <dbReference type="NCBI Taxonomy" id="209389"/>
    <lineage>
        <taxon>Bacteria</taxon>
        <taxon>Bacillati</taxon>
        <taxon>Bacillota</taxon>
        <taxon>Bacilli</taxon>
        <taxon>Bacillales</taxon>
        <taxon>Bacillaceae</taxon>
        <taxon>Heyndrickxia</taxon>
    </lineage>
</organism>
<feature type="transmembrane region" description="Helical" evidence="1">
    <location>
        <begin position="27"/>
        <end position="48"/>
    </location>
</feature>
<keyword evidence="1" id="KW-0472">Membrane</keyword>
<feature type="transmembrane region" description="Helical" evidence="1">
    <location>
        <begin position="5"/>
        <end position="21"/>
    </location>
</feature>
<name>A0ABU6MH89_9BACI</name>
<evidence type="ECO:0000313" key="3">
    <source>
        <dbReference type="Proteomes" id="UP001341444"/>
    </source>
</evidence>
<dbReference type="RefSeq" id="WP_066264357.1">
    <property type="nucleotide sequence ID" value="NZ_JARMAB010000019.1"/>
</dbReference>
<dbReference type="Proteomes" id="UP001341444">
    <property type="component" value="Unassembled WGS sequence"/>
</dbReference>
<dbReference type="EMBL" id="JARMAB010000019">
    <property type="protein sequence ID" value="MED1204042.1"/>
    <property type="molecule type" value="Genomic_DNA"/>
</dbReference>
<comment type="caution">
    <text evidence="2">The sequence shown here is derived from an EMBL/GenBank/DDBJ whole genome shotgun (WGS) entry which is preliminary data.</text>
</comment>
<keyword evidence="1" id="KW-1133">Transmembrane helix</keyword>
<sequence>MKNKWLLYSLSILLIIVAPMVKPTSSIMSEILLGIGFLILISLLNQAFQNRKKPKKKKGIF</sequence>
<evidence type="ECO:0000313" key="2">
    <source>
        <dbReference type="EMBL" id="MED1204042.1"/>
    </source>
</evidence>
<proteinExistence type="predicted"/>
<gene>
    <name evidence="2" type="ORF">P4T90_13365</name>
</gene>
<evidence type="ECO:0000256" key="1">
    <source>
        <dbReference type="SAM" id="Phobius"/>
    </source>
</evidence>
<keyword evidence="3" id="KW-1185">Reference proteome</keyword>
<accession>A0ABU6MH89</accession>
<protein>
    <submittedName>
        <fullName evidence="2">Uncharacterized protein</fullName>
    </submittedName>
</protein>